<evidence type="ECO:0000313" key="2">
    <source>
        <dbReference type="EMBL" id="GBM74033.1"/>
    </source>
</evidence>
<feature type="compositionally biased region" description="Basic and acidic residues" evidence="1">
    <location>
        <begin position="258"/>
        <end position="274"/>
    </location>
</feature>
<dbReference type="AlphaFoldDB" id="A0A4Y2I8K7"/>
<reference evidence="2 3" key="1">
    <citation type="journal article" date="2019" name="Sci. Rep.">
        <title>Orb-weaving spider Araneus ventricosus genome elucidates the spidroin gene catalogue.</title>
        <authorList>
            <person name="Kono N."/>
            <person name="Nakamura H."/>
            <person name="Ohtoshi R."/>
            <person name="Moran D.A.P."/>
            <person name="Shinohara A."/>
            <person name="Yoshida Y."/>
            <person name="Fujiwara M."/>
            <person name="Mori M."/>
            <person name="Tomita M."/>
            <person name="Arakawa K."/>
        </authorList>
    </citation>
    <scope>NUCLEOTIDE SEQUENCE [LARGE SCALE GENOMIC DNA]</scope>
</reference>
<name>A0A4Y2I8K7_ARAVE</name>
<comment type="caution">
    <text evidence="2">The sequence shown here is derived from an EMBL/GenBank/DDBJ whole genome shotgun (WGS) entry which is preliminary data.</text>
</comment>
<feature type="compositionally biased region" description="Polar residues" evidence="1">
    <location>
        <begin position="241"/>
        <end position="257"/>
    </location>
</feature>
<gene>
    <name evidence="2" type="ORF">AVEN_57830_1</name>
</gene>
<sequence length="361" mass="41627">MEPLLSTLLTDVGVKTVTPDLFVPRGHQTKDFFQNIRTLLIAKKSLVLKRWQNFFQNSCLNALSTHEMYLRYIMFACDIEIIFSDNIFDRILSVFALVINFNIETLINSGVNFCELSVDIFMVFYKSALKKSFYMQGGFEQFAEYLRICHKELACKNYNHNDLEKVPYNPNFIKHKDVIESTICESLAKEVLSTTKIKLPTLTNLADLYVRLQAARQQKAFILAAFSKRETNDTATERETTATPSKRGTAEVASTSEMSERDSKQKAADTDWKRKNTKASPIREIESSQWRANLPTNSVKHKTHLDWLENIAETHAKYINTKCSDTSHANSRFHKEADKFLKQLKDMIITLIDALEDYDEE</sequence>
<accession>A0A4Y2I8K7</accession>
<dbReference type="OrthoDB" id="6466720at2759"/>
<dbReference type="Proteomes" id="UP000499080">
    <property type="component" value="Unassembled WGS sequence"/>
</dbReference>
<keyword evidence="3" id="KW-1185">Reference proteome</keyword>
<protein>
    <submittedName>
        <fullName evidence="2">Uncharacterized protein</fullName>
    </submittedName>
</protein>
<organism evidence="2 3">
    <name type="scientific">Araneus ventricosus</name>
    <name type="common">Orbweaver spider</name>
    <name type="synonym">Epeira ventricosa</name>
    <dbReference type="NCBI Taxonomy" id="182803"/>
    <lineage>
        <taxon>Eukaryota</taxon>
        <taxon>Metazoa</taxon>
        <taxon>Ecdysozoa</taxon>
        <taxon>Arthropoda</taxon>
        <taxon>Chelicerata</taxon>
        <taxon>Arachnida</taxon>
        <taxon>Araneae</taxon>
        <taxon>Araneomorphae</taxon>
        <taxon>Entelegynae</taxon>
        <taxon>Araneoidea</taxon>
        <taxon>Araneidae</taxon>
        <taxon>Araneus</taxon>
    </lineage>
</organism>
<dbReference type="EMBL" id="BGPR01002470">
    <property type="protein sequence ID" value="GBM74033.1"/>
    <property type="molecule type" value="Genomic_DNA"/>
</dbReference>
<evidence type="ECO:0000313" key="3">
    <source>
        <dbReference type="Proteomes" id="UP000499080"/>
    </source>
</evidence>
<evidence type="ECO:0000256" key="1">
    <source>
        <dbReference type="SAM" id="MobiDB-lite"/>
    </source>
</evidence>
<feature type="region of interest" description="Disordered" evidence="1">
    <location>
        <begin position="232"/>
        <end position="280"/>
    </location>
</feature>
<proteinExistence type="predicted"/>